<dbReference type="CDD" id="cd02503">
    <property type="entry name" value="MobA"/>
    <property type="match status" value="1"/>
</dbReference>
<evidence type="ECO:0000256" key="7">
    <source>
        <dbReference type="ARBA" id="ARBA00023150"/>
    </source>
</evidence>
<dbReference type="InterPro" id="IPR029044">
    <property type="entry name" value="Nucleotide-diphossugar_trans"/>
</dbReference>
<evidence type="ECO:0000259" key="9">
    <source>
        <dbReference type="Pfam" id="PF12804"/>
    </source>
</evidence>
<comment type="catalytic activity">
    <reaction evidence="8">
        <text>Mo-molybdopterin + GTP + H(+) = Mo-molybdopterin guanine dinucleotide + diphosphate</text>
        <dbReference type="Rhea" id="RHEA:34243"/>
        <dbReference type="ChEBI" id="CHEBI:15378"/>
        <dbReference type="ChEBI" id="CHEBI:33019"/>
        <dbReference type="ChEBI" id="CHEBI:37565"/>
        <dbReference type="ChEBI" id="CHEBI:71302"/>
        <dbReference type="ChEBI" id="CHEBI:71310"/>
        <dbReference type="EC" id="2.7.7.77"/>
    </reaction>
</comment>
<dbReference type="HOGENOM" id="CLU_055597_2_1_9"/>
<protein>
    <recommendedName>
        <fullName evidence="8">Probable molybdenum cofactor guanylyltransferase</fullName>
        <shortName evidence="8">MoCo guanylyltransferase</shortName>
        <ecNumber evidence="8">2.7.7.77</ecNumber>
    </recommendedName>
    <alternativeName>
        <fullName evidence="8">GTP:molybdopterin guanylyltransferase</fullName>
    </alternativeName>
    <alternativeName>
        <fullName evidence="8">Mo-MPT guanylyltransferase</fullName>
    </alternativeName>
    <alternativeName>
        <fullName evidence="8">Molybdopterin guanylyltransferase</fullName>
    </alternativeName>
    <alternativeName>
        <fullName evidence="8">Molybdopterin-guanine dinucleotide synthase</fullName>
        <shortName evidence="8">MGD synthase</shortName>
    </alternativeName>
</protein>
<keyword evidence="6 8" id="KW-0342">GTP-binding</keyword>
<comment type="caution">
    <text evidence="8">Lacks conserved residue(s) required for the propagation of feature annotation.</text>
</comment>
<gene>
    <name evidence="8" type="primary">mobA</name>
    <name evidence="10" type="ORF">DJ90_5366</name>
</gene>
<reference evidence="10 11" key="1">
    <citation type="submission" date="2014-04" db="EMBL/GenBank/DDBJ databases">
        <authorList>
            <person name="Bishop-Lilly K.A."/>
            <person name="Broomall S.M."/>
            <person name="Chain P.S."/>
            <person name="Chertkov O."/>
            <person name="Coyne S.R."/>
            <person name="Daligault H.E."/>
            <person name="Davenport K.W."/>
            <person name="Erkkila T."/>
            <person name="Frey K.G."/>
            <person name="Gibbons H.S."/>
            <person name="Gu W."/>
            <person name="Jaissle J."/>
            <person name="Johnson S.L."/>
            <person name="Koroleva G.I."/>
            <person name="Ladner J.T."/>
            <person name="Lo C.-C."/>
            <person name="Minogue T.D."/>
            <person name="Munk C."/>
            <person name="Palacios G.F."/>
            <person name="Redden C.L."/>
            <person name="Rosenzweig C.N."/>
            <person name="Scholz M.B."/>
            <person name="Teshima H."/>
            <person name="Xu Y."/>
        </authorList>
    </citation>
    <scope>NUCLEOTIDE SEQUENCE [LARGE SCALE GENOMIC DNA]</scope>
    <source>
        <strain evidence="10 11">8244</strain>
    </source>
</reference>
<comment type="caution">
    <text evidence="10">The sequence shown here is derived from an EMBL/GenBank/DDBJ whole genome shotgun (WGS) entry which is preliminary data.</text>
</comment>
<keyword evidence="4 8" id="KW-0547">Nucleotide-binding</keyword>
<comment type="cofactor">
    <cofactor evidence="8">
        <name>Mg(2+)</name>
        <dbReference type="ChEBI" id="CHEBI:18420"/>
    </cofactor>
</comment>
<dbReference type="GO" id="GO:0005737">
    <property type="term" value="C:cytoplasm"/>
    <property type="evidence" value="ECO:0007669"/>
    <property type="project" value="UniProtKB-SubCell"/>
</dbReference>
<feature type="binding site" evidence="8">
    <location>
        <begin position="8"/>
        <end position="10"/>
    </location>
    <ligand>
        <name>GTP</name>
        <dbReference type="ChEBI" id="CHEBI:37565"/>
    </ligand>
</feature>
<feature type="binding site" evidence="8">
    <location>
        <position position="20"/>
    </location>
    <ligand>
        <name>GTP</name>
        <dbReference type="ChEBI" id="CHEBI:37565"/>
    </ligand>
</feature>
<comment type="domain">
    <text evidence="8">The N-terminal domain determines nucleotide recognition and specific binding, while the C-terminal domain determines the specific binding to the target protein.</text>
</comment>
<proteinExistence type="inferred from homology"/>
<feature type="binding site" evidence="8">
    <location>
        <position position="65"/>
    </location>
    <ligand>
        <name>GTP</name>
        <dbReference type="ChEBI" id="CHEBI:37565"/>
    </ligand>
</feature>
<dbReference type="GO" id="GO:0005525">
    <property type="term" value="F:GTP binding"/>
    <property type="evidence" value="ECO:0007669"/>
    <property type="project" value="UniProtKB-UniRule"/>
</dbReference>
<name>A0A090XFR0_PAEMA</name>
<evidence type="ECO:0000256" key="6">
    <source>
        <dbReference type="ARBA" id="ARBA00023134"/>
    </source>
</evidence>
<comment type="similarity">
    <text evidence="8">Belongs to the MobA family.</text>
</comment>
<comment type="function">
    <text evidence="8">Transfers a GMP moiety from GTP to Mo-molybdopterin (Mo-MPT) cofactor (Moco or molybdenum cofactor) to form Mo-molybdopterin guanine dinucleotide (Mo-MGD) cofactor.</text>
</comment>
<dbReference type="PANTHER" id="PTHR19136">
    <property type="entry name" value="MOLYBDENUM COFACTOR GUANYLYLTRANSFERASE"/>
    <property type="match status" value="1"/>
</dbReference>
<evidence type="ECO:0000256" key="5">
    <source>
        <dbReference type="ARBA" id="ARBA00022842"/>
    </source>
</evidence>
<feature type="domain" description="MobA-like NTP transferase" evidence="9">
    <location>
        <begin position="5"/>
        <end position="167"/>
    </location>
</feature>
<dbReference type="AlphaFoldDB" id="A0A090XFR0"/>
<evidence type="ECO:0000256" key="2">
    <source>
        <dbReference type="ARBA" id="ARBA00022679"/>
    </source>
</evidence>
<keyword evidence="1 8" id="KW-0963">Cytoplasm</keyword>
<dbReference type="GO" id="GO:1902758">
    <property type="term" value="P:bis(molybdopterin guanine dinucleotide)molybdenum biosynthetic process"/>
    <property type="evidence" value="ECO:0007669"/>
    <property type="project" value="TreeGrafter"/>
</dbReference>
<keyword evidence="11" id="KW-1185">Reference proteome</keyword>
<dbReference type="InterPro" id="IPR013482">
    <property type="entry name" value="Molybde_CF_guanTrfase"/>
</dbReference>
<evidence type="ECO:0000256" key="4">
    <source>
        <dbReference type="ARBA" id="ARBA00022741"/>
    </source>
</evidence>
<dbReference type="SUPFAM" id="SSF53448">
    <property type="entry name" value="Nucleotide-diphospho-sugar transferases"/>
    <property type="match status" value="1"/>
</dbReference>
<feature type="binding site" evidence="8">
    <location>
        <position position="94"/>
    </location>
    <ligand>
        <name>GTP</name>
        <dbReference type="ChEBI" id="CHEBI:37565"/>
    </ligand>
</feature>
<evidence type="ECO:0000256" key="8">
    <source>
        <dbReference type="HAMAP-Rule" id="MF_00316"/>
    </source>
</evidence>
<dbReference type="PATRIC" id="fig|44252.3.peg.6596"/>
<dbReference type="GeneID" id="77011023"/>
<sequence>METTAIVLAGGRSSRMGENKALMKLGGITVIEKIIRELEPVAARIVVVADDKEAYRPFGKEVVTDMYKSAGPLAGLHAGLANSASTWNIAVACDTPFANRGLFQALLRQARQSEAKAGREGGALATEAVIARTGERVHPLLAVYRRSVLPGLERELRLGRYKMTAWLDGLRTEYAGGETLAAVAGLPQEWLAFNMNRPEDYEKAKAWLEKMKGPL</sequence>
<dbReference type="Pfam" id="PF12804">
    <property type="entry name" value="NTP_transf_3"/>
    <property type="match status" value="1"/>
</dbReference>
<dbReference type="GO" id="GO:0046872">
    <property type="term" value="F:metal ion binding"/>
    <property type="evidence" value="ECO:0007669"/>
    <property type="project" value="UniProtKB-KW"/>
</dbReference>
<keyword evidence="3 8" id="KW-0479">Metal-binding</keyword>
<dbReference type="Gene3D" id="3.90.550.10">
    <property type="entry name" value="Spore Coat Polysaccharide Biosynthesis Protein SpsA, Chain A"/>
    <property type="match status" value="1"/>
</dbReference>
<keyword evidence="5 8" id="KW-0460">Magnesium</keyword>
<dbReference type="PANTHER" id="PTHR19136:SF81">
    <property type="entry name" value="MOLYBDENUM COFACTOR GUANYLYLTRANSFERASE"/>
    <property type="match status" value="1"/>
</dbReference>
<dbReference type="STRING" id="44252.DJ90_5366"/>
<evidence type="ECO:0000313" key="10">
    <source>
        <dbReference type="EMBL" id="KFM83808.1"/>
    </source>
</evidence>
<organism evidence="10 11">
    <name type="scientific">Paenibacillus macerans</name>
    <name type="common">Bacillus macerans</name>
    <dbReference type="NCBI Taxonomy" id="44252"/>
    <lineage>
        <taxon>Bacteria</taxon>
        <taxon>Bacillati</taxon>
        <taxon>Bacillota</taxon>
        <taxon>Bacilli</taxon>
        <taxon>Bacillales</taxon>
        <taxon>Paenibacillaceae</taxon>
        <taxon>Paenibacillus</taxon>
    </lineage>
</organism>
<dbReference type="GO" id="GO:0061603">
    <property type="term" value="F:molybdenum cofactor guanylyltransferase activity"/>
    <property type="evidence" value="ECO:0007669"/>
    <property type="project" value="UniProtKB-EC"/>
</dbReference>
<dbReference type="Proteomes" id="UP000029278">
    <property type="component" value="Unassembled WGS sequence"/>
</dbReference>
<dbReference type="EMBL" id="JMQA01000063">
    <property type="protein sequence ID" value="KFM83808.1"/>
    <property type="molecule type" value="Genomic_DNA"/>
</dbReference>
<keyword evidence="2 8" id="KW-0808">Transferase</keyword>
<evidence type="ECO:0000313" key="11">
    <source>
        <dbReference type="Proteomes" id="UP000029278"/>
    </source>
</evidence>
<dbReference type="HAMAP" id="MF_00316">
    <property type="entry name" value="MobA"/>
    <property type="match status" value="1"/>
</dbReference>
<dbReference type="OrthoDB" id="9788394at2"/>
<comment type="subcellular location">
    <subcellularLocation>
        <location evidence="8">Cytoplasm</location>
    </subcellularLocation>
</comment>
<dbReference type="InterPro" id="IPR025877">
    <property type="entry name" value="MobA-like_NTP_Trfase"/>
</dbReference>
<dbReference type="EC" id="2.7.7.77" evidence="8"/>
<accession>A0A090XFR0</accession>
<feature type="binding site" evidence="8">
    <location>
        <position position="94"/>
    </location>
    <ligand>
        <name>Mg(2+)</name>
        <dbReference type="ChEBI" id="CHEBI:18420"/>
    </ligand>
</feature>
<evidence type="ECO:0000256" key="3">
    <source>
        <dbReference type="ARBA" id="ARBA00022723"/>
    </source>
</evidence>
<evidence type="ECO:0000256" key="1">
    <source>
        <dbReference type="ARBA" id="ARBA00022490"/>
    </source>
</evidence>
<dbReference type="RefSeq" id="WP_036619177.1">
    <property type="nucleotide sequence ID" value="NZ_JAHAJO010000079.1"/>
</dbReference>
<keyword evidence="7 8" id="KW-0501">Molybdenum cofactor biosynthesis</keyword>